<evidence type="ECO:0000313" key="3">
    <source>
        <dbReference type="EMBL" id="SNY53795.1"/>
    </source>
</evidence>
<dbReference type="Proteomes" id="UP000219612">
    <property type="component" value="Unassembled WGS sequence"/>
</dbReference>
<evidence type="ECO:0000256" key="1">
    <source>
        <dbReference type="ARBA" id="ARBA00007689"/>
    </source>
</evidence>
<keyword evidence="4" id="KW-1185">Reference proteome</keyword>
<evidence type="ECO:0000313" key="4">
    <source>
        <dbReference type="Proteomes" id="UP000219612"/>
    </source>
</evidence>
<dbReference type="Gene3D" id="3.30.70.1060">
    <property type="entry name" value="Dimeric alpha+beta barrel"/>
    <property type="match status" value="1"/>
</dbReference>
<dbReference type="EMBL" id="OBDY01000014">
    <property type="protein sequence ID" value="SNY53795.1"/>
    <property type="molecule type" value="Genomic_DNA"/>
</dbReference>
<dbReference type="OrthoDB" id="3212458at2"/>
<proteinExistence type="inferred from homology"/>
<evidence type="ECO:0000259" key="2">
    <source>
        <dbReference type="Pfam" id="PF03795"/>
    </source>
</evidence>
<gene>
    <name evidence="3" type="ORF">SAMN05421748_114174</name>
</gene>
<dbReference type="InterPro" id="IPR005545">
    <property type="entry name" value="YCII"/>
</dbReference>
<feature type="domain" description="YCII-related" evidence="2">
    <location>
        <begin position="19"/>
        <end position="94"/>
    </location>
</feature>
<dbReference type="AlphaFoldDB" id="A0A285J0G7"/>
<dbReference type="RefSeq" id="WP_097323251.1">
    <property type="nucleotide sequence ID" value="NZ_OBDY01000014.1"/>
</dbReference>
<dbReference type="PANTHER" id="PTHR35174:SF3">
    <property type="entry name" value="BLL7171 PROTEIN"/>
    <property type="match status" value="1"/>
</dbReference>
<name>A0A285J0G7_9ACTN</name>
<comment type="similarity">
    <text evidence="1">Belongs to the YciI family.</text>
</comment>
<sequence length="121" mass="12669">MAHYLISFNEGAMDHIPAEEIPEVGKAAAAACQEAEDAGVFVFGAGLHPQKATVVGTDGLVTDGPYPETKEVIGGFVIVDVPARDDAVTWAAKIAAACRCPQEVRLLDGDPEPDAMVHKAQ</sequence>
<dbReference type="InterPro" id="IPR011008">
    <property type="entry name" value="Dimeric_a/b-barrel"/>
</dbReference>
<reference evidence="3 4" key="1">
    <citation type="submission" date="2017-09" db="EMBL/GenBank/DDBJ databases">
        <authorList>
            <person name="Ehlers B."/>
            <person name="Leendertz F.H."/>
        </authorList>
    </citation>
    <scope>NUCLEOTIDE SEQUENCE [LARGE SCALE GENOMIC DNA]</scope>
    <source>
        <strain evidence="3 4">CGMCC 4.6857</strain>
    </source>
</reference>
<dbReference type="Pfam" id="PF03795">
    <property type="entry name" value="YCII"/>
    <property type="match status" value="1"/>
</dbReference>
<organism evidence="3 4">
    <name type="scientific">Paractinoplanes atraurantiacus</name>
    <dbReference type="NCBI Taxonomy" id="1036182"/>
    <lineage>
        <taxon>Bacteria</taxon>
        <taxon>Bacillati</taxon>
        <taxon>Actinomycetota</taxon>
        <taxon>Actinomycetes</taxon>
        <taxon>Micromonosporales</taxon>
        <taxon>Micromonosporaceae</taxon>
        <taxon>Paractinoplanes</taxon>
    </lineage>
</organism>
<accession>A0A285J0G7</accession>
<dbReference type="PANTHER" id="PTHR35174">
    <property type="entry name" value="BLL7171 PROTEIN-RELATED"/>
    <property type="match status" value="1"/>
</dbReference>
<protein>
    <submittedName>
        <fullName evidence="3">Uncharacterized conserved protein</fullName>
    </submittedName>
</protein>
<dbReference type="SUPFAM" id="SSF54909">
    <property type="entry name" value="Dimeric alpha+beta barrel"/>
    <property type="match status" value="1"/>
</dbReference>